<keyword evidence="2" id="KW-0812">Transmembrane</keyword>
<accession>A0A286TF82</accession>
<sequence>MNDEANLSIVVALARWLALIGVLVWALTSKDGDGKGTETSQTTNGGSNNKNNDGYIEVPRGDSNGNSGDDSYDSYGDSYDSTGY</sequence>
<organism evidence="3 4">
    <name type="scientific">Bifidobacterium bifidum LMG 13195</name>
    <dbReference type="NCBI Taxonomy" id="1207542"/>
    <lineage>
        <taxon>Bacteria</taxon>
        <taxon>Bacillati</taxon>
        <taxon>Actinomycetota</taxon>
        <taxon>Actinomycetes</taxon>
        <taxon>Bifidobacteriales</taxon>
        <taxon>Bifidobacteriaceae</taxon>
        <taxon>Bifidobacterium</taxon>
    </lineage>
</organism>
<gene>
    <name evidence="3" type="ORF">BBJK_02786</name>
</gene>
<evidence type="ECO:0000313" key="4">
    <source>
        <dbReference type="Proteomes" id="UP000262177"/>
    </source>
</evidence>
<keyword evidence="2" id="KW-1133">Transmembrane helix</keyword>
<feature type="transmembrane region" description="Helical" evidence="2">
    <location>
        <begin position="6"/>
        <end position="27"/>
    </location>
</feature>
<proteinExistence type="predicted"/>
<dbReference type="Proteomes" id="UP000262177">
    <property type="component" value="Chromosome"/>
</dbReference>
<feature type="region of interest" description="Disordered" evidence="1">
    <location>
        <begin position="29"/>
        <end position="84"/>
    </location>
</feature>
<evidence type="ECO:0000256" key="2">
    <source>
        <dbReference type="SAM" id="Phobius"/>
    </source>
</evidence>
<reference evidence="3 4" key="1">
    <citation type="journal article" date="2017" name="Biosci. Biotechnol. Biochem.">
        <title>Identification and characterization of a sulfoglycosidase from Bifidobacterium bifidum implicated in mucin glycan utilization.</title>
        <authorList>
            <person name="Katoh T."/>
            <person name="Maeshibu T."/>
            <person name="Kikkawa K."/>
            <person name="Gotoh A."/>
            <person name="Tomabechi Y."/>
            <person name="Nakamura M."/>
            <person name="Liao W.-H."/>
            <person name="Yamaguchi M."/>
            <person name="Ashida H."/>
            <person name="Yamamoto K."/>
            <person name="Katayama T."/>
        </authorList>
    </citation>
    <scope>NUCLEOTIDE SEQUENCE [LARGE SCALE GENOMIC DNA]</scope>
    <source>
        <strain evidence="3 4">JCM 7004</strain>
    </source>
</reference>
<protein>
    <submittedName>
        <fullName evidence="3">Uncharacterized protein</fullName>
    </submittedName>
</protein>
<dbReference type="EMBL" id="AP018131">
    <property type="protein sequence ID" value="BBA48878.1"/>
    <property type="molecule type" value="Genomic_DNA"/>
</dbReference>
<evidence type="ECO:0000256" key="1">
    <source>
        <dbReference type="SAM" id="MobiDB-lite"/>
    </source>
</evidence>
<evidence type="ECO:0000313" key="3">
    <source>
        <dbReference type="EMBL" id="BBA48878.1"/>
    </source>
</evidence>
<feature type="compositionally biased region" description="Polar residues" evidence="1">
    <location>
        <begin position="37"/>
        <end position="52"/>
    </location>
</feature>
<feature type="compositionally biased region" description="Low complexity" evidence="1">
    <location>
        <begin position="61"/>
        <end position="84"/>
    </location>
</feature>
<dbReference type="AlphaFoldDB" id="A0A286TF82"/>
<name>A0A286TF82_BIFBI</name>
<keyword evidence="2" id="KW-0472">Membrane</keyword>